<feature type="region of interest" description="Disordered" evidence="1">
    <location>
        <begin position="1"/>
        <end position="61"/>
    </location>
</feature>
<dbReference type="SUPFAM" id="SSF54928">
    <property type="entry name" value="RNA-binding domain, RBD"/>
    <property type="match status" value="1"/>
</dbReference>
<dbReference type="GO" id="GO:0003676">
    <property type="term" value="F:nucleic acid binding"/>
    <property type="evidence" value="ECO:0007669"/>
    <property type="project" value="InterPro"/>
</dbReference>
<dbReference type="EMBL" id="BTCM01000003">
    <property type="protein sequence ID" value="GMK57009.1"/>
    <property type="molecule type" value="Genomic_DNA"/>
</dbReference>
<sequence length="334" mass="36036">MSSGSSSPSPSPARHSLEYNNLPSPSMQLTPPMRPHSLPLSEDVAPPSPPSPAKSSSSSLSATAAPFAPNLVNAAMGRNATADYLTHLAKEAEVRYAANSKHHSGQDKGAGVTAVTVVQVSDLHWFTQDAHLIEVAASLGISLTFKDVTFLEHKCNGKSKGVAFINCHTTPQMMRLMKWFETHEFQGKKVSTSISSNPSGRPSLPPPTHDKENGGLGYRPNNEGPTRAPLPFLPTNSHGGVNFNRVPLHHRQQMQQMQQAGFLQGGSYGRAGGMNAFAAAQNANPGYAADLVRKKVMAQPSPFYLGTVRPERRLISGDWQDQINAQPMIRTMRV</sequence>
<dbReference type="Gene3D" id="3.30.70.330">
    <property type="match status" value="1"/>
</dbReference>
<feature type="compositionally biased region" description="Polar residues" evidence="1">
    <location>
        <begin position="190"/>
        <end position="200"/>
    </location>
</feature>
<reference evidence="2" key="1">
    <citation type="journal article" date="2023" name="BMC Genomics">
        <title>Chromosome-level genome assemblies of Cutaneotrichosporon spp. (Trichosporonales, Basidiomycota) reveal imbalanced evolution between nucleotide sequences and chromosome synteny.</title>
        <authorList>
            <person name="Kobayashi Y."/>
            <person name="Kayamori A."/>
            <person name="Aoki K."/>
            <person name="Shiwa Y."/>
            <person name="Matsutani M."/>
            <person name="Fujita N."/>
            <person name="Sugita T."/>
            <person name="Iwasaki W."/>
            <person name="Tanaka N."/>
            <person name="Takashima M."/>
        </authorList>
    </citation>
    <scope>NUCLEOTIDE SEQUENCE</scope>
    <source>
        <strain evidence="2">HIS016</strain>
    </source>
</reference>
<protein>
    <recommendedName>
        <fullName evidence="4">RRM domain-containing protein</fullName>
    </recommendedName>
</protein>
<evidence type="ECO:0000256" key="1">
    <source>
        <dbReference type="SAM" id="MobiDB-lite"/>
    </source>
</evidence>
<evidence type="ECO:0000313" key="2">
    <source>
        <dbReference type="EMBL" id="GMK57009.1"/>
    </source>
</evidence>
<comment type="caution">
    <text evidence="2">The sequence shown here is derived from an EMBL/GenBank/DDBJ whole genome shotgun (WGS) entry which is preliminary data.</text>
</comment>
<keyword evidence="3" id="KW-1185">Reference proteome</keyword>
<gene>
    <name evidence="2" type="ORF">CspeluHIS016_0308490</name>
</gene>
<dbReference type="InterPro" id="IPR034772">
    <property type="entry name" value="CPSF6/7"/>
</dbReference>
<dbReference type="Proteomes" id="UP001222932">
    <property type="component" value="Unassembled WGS sequence"/>
</dbReference>
<evidence type="ECO:0008006" key="4">
    <source>
        <dbReference type="Google" id="ProtNLM"/>
    </source>
</evidence>
<dbReference type="GO" id="GO:0006397">
    <property type="term" value="P:mRNA processing"/>
    <property type="evidence" value="ECO:0007669"/>
    <property type="project" value="UniProtKB-KW"/>
</dbReference>
<dbReference type="GO" id="GO:0005634">
    <property type="term" value="C:nucleus"/>
    <property type="evidence" value="ECO:0007669"/>
    <property type="project" value="UniProtKB-SubCell"/>
</dbReference>
<dbReference type="PANTHER" id="PTHR23204">
    <property type="entry name" value="CLEAVAGE AND POLYADENYLATION SPECIFIC FACTOR"/>
    <property type="match status" value="1"/>
</dbReference>
<accession>A0AAD3YCM2</accession>
<organism evidence="2 3">
    <name type="scientific">Cutaneotrichosporon spelunceum</name>
    <dbReference type="NCBI Taxonomy" id="1672016"/>
    <lineage>
        <taxon>Eukaryota</taxon>
        <taxon>Fungi</taxon>
        <taxon>Dikarya</taxon>
        <taxon>Basidiomycota</taxon>
        <taxon>Agaricomycotina</taxon>
        <taxon>Tremellomycetes</taxon>
        <taxon>Trichosporonales</taxon>
        <taxon>Trichosporonaceae</taxon>
        <taxon>Cutaneotrichosporon</taxon>
    </lineage>
</organism>
<proteinExistence type="predicted"/>
<dbReference type="InterPro" id="IPR035979">
    <property type="entry name" value="RBD_domain_sf"/>
</dbReference>
<dbReference type="InterPro" id="IPR012677">
    <property type="entry name" value="Nucleotide-bd_a/b_plait_sf"/>
</dbReference>
<name>A0AAD3YCM2_9TREE</name>
<dbReference type="AlphaFoldDB" id="A0AAD3YCM2"/>
<reference evidence="2" key="2">
    <citation type="submission" date="2023-06" db="EMBL/GenBank/DDBJ databases">
        <authorList>
            <person name="Kobayashi Y."/>
            <person name="Kayamori A."/>
            <person name="Aoki K."/>
            <person name="Shiwa Y."/>
            <person name="Fujita N."/>
            <person name="Sugita T."/>
            <person name="Iwasaki W."/>
            <person name="Tanaka N."/>
            <person name="Takashima M."/>
        </authorList>
    </citation>
    <scope>NUCLEOTIDE SEQUENCE</scope>
    <source>
        <strain evidence="2">HIS016</strain>
    </source>
</reference>
<feature type="region of interest" description="Disordered" evidence="1">
    <location>
        <begin position="190"/>
        <end position="226"/>
    </location>
</feature>
<feature type="compositionally biased region" description="Polar residues" evidence="1">
    <location>
        <begin position="18"/>
        <end position="29"/>
    </location>
</feature>
<evidence type="ECO:0000313" key="3">
    <source>
        <dbReference type="Proteomes" id="UP001222932"/>
    </source>
</evidence>